<evidence type="ECO:0000313" key="8">
    <source>
        <dbReference type="Proteomes" id="UP000242501"/>
    </source>
</evidence>
<dbReference type="PROSITE" id="PS51123">
    <property type="entry name" value="OMPA_2"/>
    <property type="match status" value="1"/>
</dbReference>
<dbReference type="CDD" id="cd07185">
    <property type="entry name" value="OmpA_C-like"/>
    <property type="match status" value="1"/>
</dbReference>
<gene>
    <name evidence="7" type="ORF">SAMN05421733_108161</name>
</gene>
<dbReference type="InterPro" id="IPR050330">
    <property type="entry name" value="Bact_OuterMem_StrucFunc"/>
</dbReference>
<protein>
    <submittedName>
        <fullName evidence="7">OmpA-OmpF porin, OOP family</fullName>
    </submittedName>
</protein>
<evidence type="ECO:0000259" key="6">
    <source>
        <dbReference type="PROSITE" id="PS51123"/>
    </source>
</evidence>
<proteinExistence type="predicted"/>
<dbReference type="Pfam" id="PF00691">
    <property type="entry name" value="OmpA"/>
    <property type="match status" value="1"/>
</dbReference>
<dbReference type="PRINTS" id="PR01021">
    <property type="entry name" value="OMPADOMAIN"/>
</dbReference>
<dbReference type="PANTHER" id="PTHR30329:SF21">
    <property type="entry name" value="LIPOPROTEIN YIAD-RELATED"/>
    <property type="match status" value="1"/>
</dbReference>
<organism evidence="7 8">
    <name type="scientific">Acinetobacter boissieri</name>
    <dbReference type="NCBI Taxonomy" id="1219383"/>
    <lineage>
        <taxon>Bacteria</taxon>
        <taxon>Pseudomonadati</taxon>
        <taxon>Pseudomonadota</taxon>
        <taxon>Gammaproteobacteria</taxon>
        <taxon>Moraxellales</taxon>
        <taxon>Moraxellaceae</taxon>
        <taxon>Acinetobacter</taxon>
    </lineage>
</organism>
<reference evidence="8" key="1">
    <citation type="submission" date="2016-09" db="EMBL/GenBank/DDBJ databases">
        <authorList>
            <person name="Varghese N."/>
            <person name="Submissions S."/>
        </authorList>
    </citation>
    <scope>NUCLEOTIDE SEQUENCE [LARGE SCALE GENOMIC DNA]</scope>
    <source>
        <strain evidence="8">ANC 4422</strain>
    </source>
</reference>
<evidence type="ECO:0000256" key="4">
    <source>
        <dbReference type="PROSITE-ProRule" id="PRU00473"/>
    </source>
</evidence>
<accession>A0A1G6IJI8</accession>
<dbReference type="InterPro" id="IPR036737">
    <property type="entry name" value="OmpA-like_sf"/>
</dbReference>
<keyword evidence="8" id="KW-1185">Reference proteome</keyword>
<dbReference type="Gene3D" id="3.40.1520.20">
    <property type="match status" value="1"/>
</dbReference>
<name>A0A1G6IJI8_9GAMM</name>
<evidence type="ECO:0000256" key="1">
    <source>
        <dbReference type="ARBA" id="ARBA00004442"/>
    </source>
</evidence>
<evidence type="ECO:0000256" key="5">
    <source>
        <dbReference type="SAM" id="SignalP"/>
    </source>
</evidence>
<dbReference type="AlphaFoldDB" id="A0A1G6IJI8"/>
<feature type="chain" id="PRO_5017334970" evidence="5">
    <location>
        <begin position="26"/>
        <end position="253"/>
    </location>
</feature>
<dbReference type="InterPro" id="IPR006664">
    <property type="entry name" value="OMP_bac"/>
</dbReference>
<feature type="signal peptide" evidence="5">
    <location>
        <begin position="1"/>
        <end position="25"/>
    </location>
</feature>
<dbReference type="OrthoDB" id="9782229at2"/>
<evidence type="ECO:0000256" key="3">
    <source>
        <dbReference type="ARBA" id="ARBA00023237"/>
    </source>
</evidence>
<dbReference type="EMBL" id="FMYL01000008">
    <property type="protein sequence ID" value="SDC06699.1"/>
    <property type="molecule type" value="Genomic_DNA"/>
</dbReference>
<comment type="subcellular location">
    <subcellularLocation>
        <location evidence="1">Cell outer membrane</location>
    </subcellularLocation>
</comment>
<keyword evidence="3" id="KW-0998">Cell outer membrane</keyword>
<dbReference type="GO" id="GO:0009279">
    <property type="term" value="C:cell outer membrane"/>
    <property type="evidence" value="ECO:0007669"/>
    <property type="project" value="UniProtKB-SubCell"/>
</dbReference>
<dbReference type="Gene3D" id="3.30.1330.60">
    <property type="entry name" value="OmpA-like domain"/>
    <property type="match status" value="1"/>
</dbReference>
<dbReference type="SUPFAM" id="SSF103088">
    <property type="entry name" value="OmpA-like"/>
    <property type="match status" value="1"/>
</dbReference>
<dbReference type="STRING" id="1219383.SAMN05421733_108161"/>
<dbReference type="InterPro" id="IPR006665">
    <property type="entry name" value="OmpA-like"/>
</dbReference>
<evidence type="ECO:0000313" key="7">
    <source>
        <dbReference type="EMBL" id="SDC06699.1"/>
    </source>
</evidence>
<keyword evidence="5" id="KW-0732">Signal</keyword>
<keyword evidence="2 4" id="KW-0472">Membrane</keyword>
<dbReference type="PANTHER" id="PTHR30329">
    <property type="entry name" value="STATOR ELEMENT OF FLAGELLAR MOTOR COMPLEX"/>
    <property type="match status" value="1"/>
</dbReference>
<feature type="domain" description="OmpA-like" evidence="6">
    <location>
        <begin position="141"/>
        <end position="253"/>
    </location>
</feature>
<dbReference type="Proteomes" id="UP000242501">
    <property type="component" value="Unassembled WGS sequence"/>
</dbReference>
<sequence>MKIIFKPMIKSIILYLGLFSYASYAQTIVVEGVVPNDESKQAILTKMHTVYSSDQILDKIQVRAVSAPNGWSDAIANIITPDLKKVSQGKLAVQGTQINLTGKVSNHNDVESVSKLLQSQINSPFSVNTNLSMSQNEQKIVDDTLKNRIVEFESGSVILTPAGMRILDEMSVALSKLEGKSIKIIGHTDSSGDSKKNLILSQGRAEAVKQYLVAKHILAEKLTTSGLGSEKPVADNTTAEGRKKNRRIEFEVL</sequence>
<evidence type="ECO:0000256" key="2">
    <source>
        <dbReference type="ARBA" id="ARBA00023136"/>
    </source>
</evidence>